<evidence type="ECO:0000313" key="1">
    <source>
        <dbReference type="EMBL" id="ESL01854.1"/>
    </source>
</evidence>
<dbReference type="HOGENOM" id="CLU_3197632_0_0_9"/>
<protein>
    <submittedName>
        <fullName evidence="1">Uncharacterized protein</fullName>
    </submittedName>
</protein>
<proteinExistence type="predicted"/>
<gene>
    <name evidence="1" type="ORF">GCWU0000282_002973</name>
</gene>
<sequence>MYRRYFNQIPVHTITLPSTSPANARLNFEEKLSLWKNAINLRNLT</sequence>
<accession>V2XI57</accession>
<comment type="caution">
    <text evidence="1">The sequence shown here is derived from an EMBL/GenBank/DDBJ whole genome shotgun (WGS) entry which is preliminary data.</text>
</comment>
<name>V2XI57_9FIRM</name>
<dbReference type="Gene3D" id="3.40.470.10">
    <property type="entry name" value="Uracil-DNA glycosylase-like domain"/>
    <property type="match status" value="1"/>
</dbReference>
<keyword evidence="2" id="KW-1185">Reference proteome</keyword>
<dbReference type="AlphaFoldDB" id="V2XI57"/>
<dbReference type="InterPro" id="IPR036895">
    <property type="entry name" value="Uracil-DNA_glycosylase-like_sf"/>
</dbReference>
<evidence type="ECO:0000313" key="2">
    <source>
        <dbReference type="Proteomes" id="UP000018227"/>
    </source>
</evidence>
<reference evidence="1 2" key="1">
    <citation type="submission" date="2013-06" db="EMBL/GenBank/DDBJ databases">
        <authorList>
            <person name="Weinstock G."/>
            <person name="Sodergren E."/>
            <person name="Clifton S."/>
            <person name="Fulton L."/>
            <person name="Fulton B."/>
            <person name="Courtney L."/>
            <person name="Fronick C."/>
            <person name="Harrison M."/>
            <person name="Strong C."/>
            <person name="Farmer C."/>
            <person name="Delahaunty K."/>
            <person name="Markovic C."/>
            <person name="Hall O."/>
            <person name="Minx P."/>
            <person name="Tomlinson C."/>
            <person name="Mitreva M."/>
            <person name="Nelson J."/>
            <person name="Hou S."/>
            <person name="Wollam A."/>
            <person name="Pepin K.H."/>
            <person name="Johnson M."/>
            <person name="Bhonagiri V."/>
            <person name="Nash W.E."/>
            <person name="Warren W."/>
            <person name="Chinwalla A."/>
            <person name="Mardis E.R."/>
            <person name="Wilson R.K."/>
        </authorList>
    </citation>
    <scope>NUCLEOTIDE SEQUENCE [LARGE SCALE GENOMIC DNA]</scope>
    <source>
        <strain evidence="1 2">ATCC 51271</strain>
    </source>
</reference>
<organism evidence="1 2">
    <name type="scientific">Catonella morbi ATCC 51271</name>
    <dbReference type="NCBI Taxonomy" id="592026"/>
    <lineage>
        <taxon>Bacteria</taxon>
        <taxon>Bacillati</taxon>
        <taxon>Bacillota</taxon>
        <taxon>Clostridia</taxon>
        <taxon>Lachnospirales</taxon>
        <taxon>Lachnospiraceae</taxon>
        <taxon>Catonella</taxon>
    </lineage>
</organism>
<dbReference type="EMBL" id="ACIL03000019">
    <property type="protein sequence ID" value="ESL01854.1"/>
    <property type="molecule type" value="Genomic_DNA"/>
</dbReference>
<dbReference type="Proteomes" id="UP000018227">
    <property type="component" value="Unassembled WGS sequence"/>
</dbReference>